<dbReference type="InterPro" id="IPR013785">
    <property type="entry name" value="Aldolase_TIM"/>
</dbReference>
<proteinExistence type="predicted"/>
<dbReference type="SUPFAM" id="SSF51395">
    <property type="entry name" value="FMN-linked oxidoreductases"/>
    <property type="match status" value="1"/>
</dbReference>
<dbReference type="AlphaFoldDB" id="A0A9Y1BTN5"/>
<sequence length="262" mass="29573">MEISPPIIQSALAGYTTPSFIQSILDNGAGIATFGGYSLDKLTNEGTIEIIKRNRKEILLPLDETEFQKWCHLNLNVKKSSDKQQIAINLRISKIDQEALRKINFLSKFIDIIELNAHCRQKEIVERRGGEYLLKDINRLDYILKKIRKASLKEKKIGIKIRGYIVKDKHKLVNVLESRSVDYLHVDCMEPGKPYANLKILTSFSELTDITLIGNNSVRNVKDVQQMIDAGASAVSIARPLIANPSSIKRLISECKTKGILK</sequence>
<reference evidence="2" key="1">
    <citation type="journal article" date="2022" name="Nat. Microbiol.">
        <title>Unique mobile elements and scalable gene flow at the prokaryote-eukaryote boundary revealed by circularized Asgard archaea genomes.</title>
        <authorList>
            <person name="Wu F."/>
            <person name="Speth D.R."/>
            <person name="Philosof A."/>
            <person name="Cremiere A."/>
            <person name="Narayanan A."/>
            <person name="Barco R.A."/>
            <person name="Connon S.A."/>
            <person name="Amend J.P."/>
            <person name="Antoshechkin I.A."/>
            <person name="Orphan V.J."/>
        </authorList>
    </citation>
    <scope>NUCLEOTIDE SEQUENCE</scope>
    <source>
        <strain evidence="2">PR6</strain>
    </source>
</reference>
<accession>A0A9Y1BTN5</accession>
<dbReference type="PANTHER" id="PTHR11082">
    <property type="entry name" value="TRNA-DIHYDROURIDINE SYNTHASE"/>
    <property type="match status" value="1"/>
</dbReference>
<organism evidence="2">
    <name type="scientific">Candidatus Heimdallarchaeum endolithica</name>
    <dbReference type="NCBI Taxonomy" id="2876572"/>
    <lineage>
        <taxon>Archaea</taxon>
        <taxon>Promethearchaeati</taxon>
        <taxon>Candidatus Heimdallarchaeota</taxon>
        <taxon>Candidatus Heimdallarchaeia (ex Rinke et al. 2021) (nom. nud.)</taxon>
        <taxon>Candidatus Heimdallarchaeales</taxon>
        <taxon>Candidatus Heimdallarchaeaceae</taxon>
        <taxon>Candidatus Heimdallarchaeum</taxon>
    </lineage>
</organism>
<feature type="domain" description="DUS-like FMN-binding" evidence="1">
    <location>
        <begin position="110"/>
        <end position="258"/>
    </location>
</feature>
<evidence type="ECO:0000259" key="1">
    <source>
        <dbReference type="Pfam" id="PF01207"/>
    </source>
</evidence>
<evidence type="ECO:0000313" key="2">
    <source>
        <dbReference type="EMBL" id="UJG44880.1"/>
    </source>
</evidence>
<dbReference type="InterPro" id="IPR035587">
    <property type="entry name" value="DUS-like_FMN-bd"/>
</dbReference>
<name>A0A9Y1BTN5_9ARCH</name>
<dbReference type="Gene3D" id="3.20.20.70">
    <property type="entry name" value="Aldolase class I"/>
    <property type="match status" value="1"/>
</dbReference>
<dbReference type="EMBL" id="CP084167">
    <property type="protein sequence ID" value="UJG44880.1"/>
    <property type="molecule type" value="Genomic_DNA"/>
</dbReference>
<dbReference type="Pfam" id="PF01207">
    <property type="entry name" value="Dus"/>
    <property type="match status" value="1"/>
</dbReference>
<protein>
    <submittedName>
        <fullName evidence="2">tRNA-dihydrouridine synthase</fullName>
    </submittedName>
</protein>
<gene>
    <name evidence="2" type="ORF">K9W46_06775</name>
</gene>
<dbReference type="Proteomes" id="UP001200513">
    <property type="component" value="Chromosome"/>
</dbReference>
<dbReference type="PANTHER" id="PTHR11082:SF36">
    <property type="entry name" value="DUS-LIKE FMN-BINDING DOMAIN-CONTAINING PROTEIN"/>
    <property type="match status" value="1"/>
</dbReference>